<keyword evidence="16" id="KW-1185">Reference proteome</keyword>
<keyword evidence="6" id="KW-0812">Transmembrane</keyword>
<dbReference type="InterPro" id="IPR050121">
    <property type="entry name" value="Cytochrome_P450_monoxygenase"/>
</dbReference>
<dbReference type="STRING" id="47428.A0A284S096"/>
<name>A0A284S096_ARMOS</name>
<feature type="binding site" description="axial binding residue" evidence="13">
    <location>
        <position position="462"/>
    </location>
    <ligand>
        <name>heme</name>
        <dbReference type="ChEBI" id="CHEBI:30413"/>
    </ligand>
    <ligandPart>
        <name>Fe</name>
        <dbReference type="ChEBI" id="CHEBI:18248"/>
    </ligandPart>
</feature>
<dbReference type="GO" id="GO:0005506">
    <property type="term" value="F:iron ion binding"/>
    <property type="evidence" value="ECO:0007669"/>
    <property type="project" value="InterPro"/>
</dbReference>
<dbReference type="SUPFAM" id="SSF48264">
    <property type="entry name" value="Cytochrome P450"/>
    <property type="match status" value="1"/>
</dbReference>
<gene>
    <name evidence="15" type="ORF">ARMOST_17832</name>
</gene>
<evidence type="ECO:0000256" key="11">
    <source>
        <dbReference type="ARBA" id="ARBA00023033"/>
    </source>
</evidence>
<dbReference type="InterPro" id="IPR017972">
    <property type="entry name" value="Cyt_P450_CS"/>
</dbReference>
<evidence type="ECO:0000256" key="4">
    <source>
        <dbReference type="ARBA" id="ARBA00010617"/>
    </source>
</evidence>
<organism evidence="15 16">
    <name type="scientific">Armillaria ostoyae</name>
    <name type="common">Armillaria root rot fungus</name>
    <dbReference type="NCBI Taxonomy" id="47428"/>
    <lineage>
        <taxon>Eukaryota</taxon>
        <taxon>Fungi</taxon>
        <taxon>Dikarya</taxon>
        <taxon>Basidiomycota</taxon>
        <taxon>Agaricomycotina</taxon>
        <taxon>Agaricomycetes</taxon>
        <taxon>Agaricomycetidae</taxon>
        <taxon>Agaricales</taxon>
        <taxon>Marasmiineae</taxon>
        <taxon>Physalacriaceae</taxon>
        <taxon>Armillaria</taxon>
    </lineage>
</organism>
<dbReference type="GO" id="GO:0020037">
    <property type="term" value="F:heme binding"/>
    <property type="evidence" value="ECO:0007669"/>
    <property type="project" value="InterPro"/>
</dbReference>
<evidence type="ECO:0000256" key="10">
    <source>
        <dbReference type="ARBA" id="ARBA00023004"/>
    </source>
</evidence>
<dbReference type="PANTHER" id="PTHR24305">
    <property type="entry name" value="CYTOCHROME P450"/>
    <property type="match status" value="1"/>
</dbReference>
<reference evidence="16" key="1">
    <citation type="journal article" date="2017" name="Nat. Ecol. Evol.">
        <title>Genome expansion and lineage-specific genetic innovations in the forest pathogenic fungi Armillaria.</title>
        <authorList>
            <person name="Sipos G."/>
            <person name="Prasanna A.N."/>
            <person name="Walter M.C."/>
            <person name="O'Connor E."/>
            <person name="Balint B."/>
            <person name="Krizsan K."/>
            <person name="Kiss B."/>
            <person name="Hess J."/>
            <person name="Varga T."/>
            <person name="Slot J."/>
            <person name="Riley R."/>
            <person name="Boka B."/>
            <person name="Rigling D."/>
            <person name="Barry K."/>
            <person name="Lee J."/>
            <person name="Mihaltcheva S."/>
            <person name="LaButti K."/>
            <person name="Lipzen A."/>
            <person name="Waldron R."/>
            <person name="Moloney N.M."/>
            <person name="Sperisen C."/>
            <person name="Kredics L."/>
            <person name="Vagvoelgyi C."/>
            <person name="Patrignani A."/>
            <person name="Fitzpatrick D."/>
            <person name="Nagy I."/>
            <person name="Doyle S."/>
            <person name="Anderson J.B."/>
            <person name="Grigoriev I.V."/>
            <person name="Gueldener U."/>
            <person name="Muensterkoetter M."/>
            <person name="Nagy L.G."/>
        </authorList>
    </citation>
    <scope>NUCLEOTIDE SEQUENCE [LARGE SCALE GENOMIC DNA]</scope>
    <source>
        <strain evidence="16">C18/9</strain>
    </source>
</reference>
<evidence type="ECO:0000313" key="15">
    <source>
        <dbReference type="EMBL" id="SJL14376.1"/>
    </source>
</evidence>
<keyword evidence="5 13" id="KW-0349">Heme</keyword>
<keyword evidence="7 13" id="KW-0479">Metal-binding</keyword>
<dbReference type="EMBL" id="FUEG01000023">
    <property type="protein sequence ID" value="SJL14376.1"/>
    <property type="molecule type" value="Genomic_DNA"/>
</dbReference>
<dbReference type="PRINTS" id="PR00463">
    <property type="entry name" value="EP450I"/>
</dbReference>
<evidence type="ECO:0000256" key="9">
    <source>
        <dbReference type="ARBA" id="ARBA00023002"/>
    </source>
</evidence>
<dbReference type="InterPro" id="IPR002401">
    <property type="entry name" value="Cyt_P450_E_grp-I"/>
</dbReference>
<dbReference type="Proteomes" id="UP000219338">
    <property type="component" value="Unassembled WGS sequence"/>
</dbReference>
<keyword evidence="9 14" id="KW-0560">Oxidoreductase</keyword>
<evidence type="ECO:0008006" key="17">
    <source>
        <dbReference type="Google" id="ProtNLM"/>
    </source>
</evidence>
<keyword evidence="12" id="KW-0472">Membrane</keyword>
<keyword evidence="10 13" id="KW-0408">Iron</keyword>
<comment type="subcellular location">
    <subcellularLocation>
        <location evidence="2">Membrane</location>
    </subcellularLocation>
</comment>
<dbReference type="InterPro" id="IPR001128">
    <property type="entry name" value="Cyt_P450"/>
</dbReference>
<evidence type="ECO:0000256" key="14">
    <source>
        <dbReference type="RuleBase" id="RU000461"/>
    </source>
</evidence>
<proteinExistence type="inferred from homology"/>
<keyword evidence="11 14" id="KW-0503">Monooxygenase</keyword>
<dbReference type="GO" id="GO:0004497">
    <property type="term" value="F:monooxygenase activity"/>
    <property type="evidence" value="ECO:0007669"/>
    <property type="project" value="UniProtKB-KW"/>
</dbReference>
<dbReference type="GO" id="GO:0016705">
    <property type="term" value="F:oxidoreductase activity, acting on paired donors, with incorporation or reduction of molecular oxygen"/>
    <property type="evidence" value="ECO:0007669"/>
    <property type="project" value="InterPro"/>
</dbReference>
<evidence type="ECO:0000313" key="16">
    <source>
        <dbReference type="Proteomes" id="UP000219338"/>
    </source>
</evidence>
<dbReference type="GO" id="GO:0016020">
    <property type="term" value="C:membrane"/>
    <property type="evidence" value="ECO:0007669"/>
    <property type="project" value="UniProtKB-SubCell"/>
</dbReference>
<dbReference type="PROSITE" id="PS00086">
    <property type="entry name" value="CYTOCHROME_P450"/>
    <property type="match status" value="1"/>
</dbReference>
<dbReference type="Pfam" id="PF00067">
    <property type="entry name" value="p450"/>
    <property type="match status" value="1"/>
</dbReference>
<comment type="pathway">
    <text evidence="3">Secondary metabolite biosynthesis; terpenoid biosynthesis.</text>
</comment>
<accession>A0A284S096</accession>
<dbReference type="AlphaFoldDB" id="A0A284S096"/>
<dbReference type="PRINTS" id="PR00385">
    <property type="entry name" value="P450"/>
</dbReference>
<evidence type="ECO:0000256" key="5">
    <source>
        <dbReference type="ARBA" id="ARBA00022617"/>
    </source>
</evidence>
<dbReference type="Gene3D" id="1.10.630.10">
    <property type="entry name" value="Cytochrome P450"/>
    <property type="match status" value="1"/>
</dbReference>
<evidence type="ECO:0000256" key="3">
    <source>
        <dbReference type="ARBA" id="ARBA00004721"/>
    </source>
</evidence>
<evidence type="ECO:0000256" key="8">
    <source>
        <dbReference type="ARBA" id="ARBA00022989"/>
    </source>
</evidence>
<dbReference type="OrthoDB" id="2789670at2759"/>
<evidence type="ECO:0000256" key="1">
    <source>
        <dbReference type="ARBA" id="ARBA00001971"/>
    </source>
</evidence>
<evidence type="ECO:0000256" key="13">
    <source>
        <dbReference type="PIRSR" id="PIRSR602401-1"/>
    </source>
</evidence>
<comment type="cofactor">
    <cofactor evidence="1 13">
        <name>heme</name>
        <dbReference type="ChEBI" id="CHEBI:30413"/>
    </cofactor>
</comment>
<comment type="similarity">
    <text evidence="4 14">Belongs to the cytochrome P450 family.</text>
</comment>
<sequence>MGRTPTHHDNMMIDPRMILAVVVLLLFLSFKFRKYKPIHQLQGPPCPSFLLGHELELRAQPTVGGLETAWQKAYGNTFRIGGCFAQDILMTSDPKAIQHVLRTSGYRYPKTKDVAHMWDMLVGRGLVTVAGSVHQHQRKILSPAFSPSQLKVYMSTFHATGVKLCGKLHEVVTLQGPKEIDLLEWISHAALDIVGLTSFKCQLGALDGGSSEMANVSKLLFTTLSAIPLSPRTILVPALWRFLPEGILSVLDKVPNKESEVLRKFKSVAKATARQTIKNIVRDNSRDIVTLLAGAFDENLMDEDEILSQTFTLGGEDTTAAAIAWTLYELSRRPDYQARVREEIRRGPADYDSTPLLNAAVNETLRLHPIVYTFLRYAAEDDTIPFSEPVRTRTGETWNEVPVEKGQMVMISAYTYNRLPSIWGDNADDWVPERFVDMEGKTRISVGLHANLLNFGDGVRGCIGWKYGLLEVQAILLELLKSFEFLDPGAELLNGMALISLIPIVKGREQEGVQVPVLIQPLSSEA</sequence>
<dbReference type="InterPro" id="IPR036396">
    <property type="entry name" value="Cyt_P450_sf"/>
</dbReference>
<evidence type="ECO:0000256" key="12">
    <source>
        <dbReference type="ARBA" id="ARBA00023136"/>
    </source>
</evidence>
<evidence type="ECO:0000256" key="7">
    <source>
        <dbReference type="ARBA" id="ARBA00022723"/>
    </source>
</evidence>
<evidence type="ECO:0000256" key="6">
    <source>
        <dbReference type="ARBA" id="ARBA00022692"/>
    </source>
</evidence>
<evidence type="ECO:0000256" key="2">
    <source>
        <dbReference type="ARBA" id="ARBA00004370"/>
    </source>
</evidence>
<keyword evidence="8" id="KW-1133">Transmembrane helix</keyword>
<dbReference type="PANTHER" id="PTHR24305:SF166">
    <property type="entry name" value="CYTOCHROME P450 12A4, MITOCHONDRIAL-RELATED"/>
    <property type="match status" value="1"/>
</dbReference>
<protein>
    <recommendedName>
        <fullName evidence="17">Cytochrome P450</fullName>
    </recommendedName>
</protein>